<dbReference type="Proteomes" id="UP000594262">
    <property type="component" value="Unplaced"/>
</dbReference>
<feature type="compositionally biased region" description="Basic and acidic residues" evidence="1">
    <location>
        <begin position="208"/>
        <end position="223"/>
    </location>
</feature>
<keyword evidence="3" id="KW-1185">Reference proteome</keyword>
<evidence type="ECO:0000313" key="2">
    <source>
        <dbReference type="EnsemblMetazoa" id="CLYHEMP009856.1"/>
    </source>
</evidence>
<organism evidence="2 3">
    <name type="scientific">Clytia hemisphaerica</name>
    <dbReference type="NCBI Taxonomy" id="252671"/>
    <lineage>
        <taxon>Eukaryota</taxon>
        <taxon>Metazoa</taxon>
        <taxon>Cnidaria</taxon>
        <taxon>Hydrozoa</taxon>
        <taxon>Hydroidolina</taxon>
        <taxon>Leptothecata</taxon>
        <taxon>Obeliida</taxon>
        <taxon>Clytiidae</taxon>
        <taxon>Clytia</taxon>
    </lineage>
</organism>
<proteinExistence type="predicted"/>
<reference evidence="2" key="1">
    <citation type="submission" date="2021-01" db="UniProtKB">
        <authorList>
            <consortium name="EnsemblMetazoa"/>
        </authorList>
    </citation>
    <scope>IDENTIFICATION</scope>
</reference>
<accession>A0A7M5VEM0</accession>
<dbReference type="RefSeq" id="XP_066915528.1">
    <property type="nucleotide sequence ID" value="XM_067059427.1"/>
</dbReference>
<dbReference type="AlphaFoldDB" id="A0A7M5VEM0"/>
<name>A0A7M5VEM0_9CNID</name>
<evidence type="ECO:0000313" key="3">
    <source>
        <dbReference type="Proteomes" id="UP000594262"/>
    </source>
</evidence>
<sequence>MYRQDRLDLVQSEANERVLQADASEERHVGKYKPYDTVPKEFPRLAHVDNIELLEAECRKLHTKYQNISKEAAKYSKNLTDGINRLEIKQYEAERENSRVGTRLGELKSVRGEVREDIVETKTKRRMVNQRLYKLKKRQQSFLSNTLNLFLETSRGLESESCENKTSSKEETTIDLEFCKCDCWRESPDHTQNMLDYEEDSRASASSSEKENSNVLSTKERIMNKLKKKETKTRVEKRSERTKEFCDDITNDLNKAVEGLSGLEIGRYSAFRKGYKKL</sequence>
<dbReference type="GeneID" id="136802666"/>
<feature type="region of interest" description="Disordered" evidence="1">
    <location>
        <begin position="198"/>
        <end position="237"/>
    </location>
</feature>
<protein>
    <submittedName>
        <fullName evidence="2">Uncharacterized protein</fullName>
    </submittedName>
</protein>
<evidence type="ECO:0000256" key="1">
    <source>
        <dbReference type="SAM" id="MobiDB-lite"/>
    </source>
</evidence>
<dbReference type="EnsemblMetazoa" id="CLYHEMT009856.1">
    <property type="protein sequence ID" value="CLYHEMP009856.1"/>
    <property type="gene ID" value="CLYHEMG009856"/>
</dbReference>